<sequence>MKVSQVALSRSLAACASGAFLMVCTCCISRSQYNRSSDFFARTLDSTPAAAGSARWAALELPRATSHCWRSCADGARR</sequence>
<accession>A0A6B0TXG7</accession>
<organism evidence="1">
    <name type="scientific">Ixodes ricinus</name>
    <name type="common">Common tick</name>
    <name type="synonym">Acarus ricinus</name>
    <dbReference type="NCBI Taxonomy" id="34613"/>
    <lineage>
        <taxon>Eukaryota</taxon>
        <taxon>Metazoa</taxon>
        <taxon>Ecdysozoa</taxon>
        <taxon>Arthropoda</taxon>
        <taxon>Chelicerata</taxon>
        <taxon>Arachnida</taxon>
        <taxon>Acari</taxon>
        <taxon>Parasitiformes</taxon>
        <taxon>Ixodida</taxon>
        <taxon>Ixodoidea</taxon>
        <taxon>Ixodidae</taxon>
        <taxon>Ixodinae</taxon>
        <taxon>Ixodes</taxon>
    </lineage>
</organism>
<dbReference type="EMBL" id="GIFC01001895">
    <property type="protein sequence ID" value="MXU83978.1"/>
    <property type="molecule type" value="Transcribed_RNA"/>
</dbReference>
<protein>
    <submittedName>
        <fullName evidence="1">Putative secreted protein</fullName>
    </submittedName>
</protein>
<name>A0A6B0TXG7_IXORI</name>
<reference evidence="1" key="1">
    <citation type="submission" date="2019-12" db="EMBL/GenBank/DDBJ databases">
        <title>An insight into the sialome of adult female Ixodes ricinus ticks feeding for 6 days.</title>
        <authorList>
            <person name="Perner J."/>
            <person name="Ribeiro J.M.C."/>
        </authorList>
    </citation>
    <scope>NUCLEOTIDE SEQUENCE</scope>
    <source>
        <strain evidence="1">Semi-engorged</strain>
        <tissue evidence="1">Salivary glands</tissue>
    </source>
</reference>
<evidence type="ECO:0000313" key="1">
    <source>
        <dbReference type="EMBL" id="MXU83978.1"/>
    </source>
</evidence>
<dbReference type="AlphaFoldDB" id="A0A6B0TXG7"/>
<proteinExistence type="predicted"/>